<protein>
    <recommendedName>
        <fullName evidence="5">LYR motif-containing protein 2</fullName>
    </recommendedName>
</protein>
<keyword evidence="4" id="KW-0496">Mitochondrion</keyword>
<evidence type="ECO:0000256" key="2">
    <source>
        <dbReference type="ARBA" id="ARBA00009508"/>
    </source>
</evidence>
<comment type="function">
    <text evidence="6">Involved in efficient integration of the N-module into mitochondrial respiratory chain complex I.</text>
</comment>
<dbReference type="PANTHER" id="PTHR13675:SF0">
    <property type="entry name" value="LYR MOTIF-CONTAINING PROTEIN 2"/>
    <property type="match status" value="1"/>
</dbReference>
<organism evidence="8 9">
    <name type="scientific">Oidiodendron maius (strain Zn)</name>
    <dbReference type="NCBI Taxonomy" id="913774"/>
    <lineage>
        <taxon>Eukaryota</taxon>
        <taxon>Fungi</taxon>
        <taxon>Dikarya</taxon>
        <taxon>Ascomycota</taxon>
        <taxon>Pezizomycotina</taxon>
        <taxon>Leotiomycetes</taxon>
        <taxon>Leotiomycetes incertae sedis</taxon>
        <taxon>Myxotrichaceae</taxon>
        <taxon>Oidiodendron</taxon>
    </lineage>
</organism>
<evidence type="ECO:0000256" key="1">
    <source>
        <dbReference type="ARBA" id="ARBA00004173"/>
    </source>
</evidence>
<evidence type="ECO:0000313" key="8">
    <source>
        <dbReference type="EMBL" id="KIM97485.1"/>
    </source>
</evidence>
<dbReference type="GO" id="GO:0005739">
    <property type="term" value="C:mitochondrion"/>
    <property type="evidence" value="ECO:0007669"/>
    <property type="project" value="UniProtKB-SubCell"/>
</dbReference>
<comment type="subcellular location">
    <subcellularLocation>
        <location evidence="1">Mitochondrion</location>
    </subcellularLocation>
</comment>
<dbReference type="STRING" id="913774.A0A0C3GMZ5"/>
<dbReference type="EMBL" id="KN832882">
    <property type="protein sequence ID" value="KIM97485.1"/>
    <property type="molecule type" value="Genomic_DNA"/>
</dbReference>
<evidence type="ECO:0000256" key="3">
    <source>
        <dbReference type="ARBA" id="ARBA00022946"/>
    </source>
</evidence>
<keyword evidence="3" id="KW-0809">Transit peptide</keyword>
<reference evidence="9" key="2">
    <citation type="submission" date="2015-01" db="EMBL/GenBank/DDBJ databases">
        <title>Evolutionary Origins and Diversification of the Mycorrhizal Mutualists.</title>
        <authorList>
            <consortium name="DOE Joint Genome Institute"/>
            <consortium name="Mycorrhizal Genomics Consortium"/>
            <person name="Kohler A."/>
            <person name="Kuo A."/>
            <person name="Nagy L.G."/>
            <person name="Floudas D."/>
            <person name="Copeland A."/>
            <person name="Barry K.W."/>
            <person name="Cichocki N."/>
            <person name="Veneault-Fourrey C."/>
            <person name="LaButti K."/>
            <person name="Lindquist E.A."/>
            <person name="Lipzen A."/>
            <person name="Lundell T."/>
            <person name="Morin E."/>
            <person name="Murat C."/>
            <person name="Riley R."/>
            <person name="Ohm R."/>
            <person name="Sun H."/>
            <person name="Tunlid A."/>
            <person name="Henrissat B."/>
            <person name="Grigoriev I.V."/>
            <person name="Hibbett D.S."/>
            <person name="Martin F."/>
        </authorList>
    </citation>
    <scope>NUCLEOTIDE SEQUENCE [LARGE SCALE GENOMIC DNA]</scope>
    <source>
        <strain evidence="9">Zn</strain>
    </source>
</reference>
<feature type="domain" description="Complex 1 LYR protein" evidence="7">
    <location>
        <begin position="39"/>
        <end position="95"/>
    </location>
</feature>
<evidence type="ECO:0000256" key="4">
    <source>
        <dbReference type="ARBA" id="ARBA00023128"/>
    </source>
</evidence>
<accession>A0A0C3GMZ5</accession>
<proteinExistence type="inferred from homology"/>
<keyword evidence="9" id="KW-1185">Reference proteome</keyword>
<dbReference type="PANTHER" id="PTHR13675">
    <property type="entry name" value="LYR MOTIF-CONTAINING PROTEIN 2"/>
    <property type="match status" value="1"/>
</dbReference>
<dbReference type="AlphaFoldDB" id="A0A0C3GMZ5"/>
<dbReference type="Proteomes" id="UP000054321">
    <property type="component" value="Unassembled WGS sequence"/>
</dbReference>
<evidence type="ECO:0000256" key="5">
    <source>
        <dbReference type="ARBA" id="ARBA00026235"/>
    </source>
</evidence>
<comment type="similarity">
    <text evidence="2">Belongs to the complex I LYR family.</text>
</comment>
<evidence type="ECO:0000259" key="7">
    <source>
        <dbReference type="Pfam" id="PF05347"/>
    </source>
</evidence>
<dbReference type="OrthoDB" id="74240at2759"/>
<evidence type="ECO:0000256" key="6">
    <source>
        <dbReference type="ARBA" id="ARBA00044735"/>
    </source>
</evidence>
<dbReference type="InParanoid" id="A0A0C3GMZ5"/>
<dbReference type="CDD" id="cd20262">
    <property type="entry name" value="Complex1_LYR_LYRM2"/>
    <property type="match status" value="1"/>
</dbReference>
<dbReference type="Pfam" id="PF05347">
    <property type="entry name" value="Complex1_LYR"/>
    <property type="match status" value="1"/>
</dbReference>
<reference evidence="8 9" key="1">
    <citation type="submission" date="2014-04" db="EMBL/GenBank/DDBJ databases">
        <authorList>
            <consortium name="DOE Joint Genome Institute"/>
            <person name="Kuo A."/>
            <person name="Martino E."/>
            <person name="Perotto S."/>
            <person name="Kohler A."/>
            <person name="Nagy L.G."/>
            <person name="Floudas D."/>
            <person name="Copeland A."/>
            <person name="Barry K.W."/>
            <person name="Cichocki N."/>
            <person name="Veneault-Fourrey C."/>
            <person name="LaButti K."/>
            <person name="Lindquist E.A."/>
            <person name="Lipzen A."/>
            <person name="Lundell T."/>
            <person name="Morin E."/>
            <person name="Murat C."/>
            <person name="Sun H."/>
            <person name="Tunlid A."/>
            <person name="Henrissat B."/>
            <person name="Grigoriev I.V."/>
            <person name="Hibbett D.S."/>
            <person name="Martin F."/>
            <person name="Nordberg H.P."/>
            <person name="Cantor M.N."/>
            <person name="Hua S.X."/>
        </authorList>
    </citation>
    <scope>NUCLEOTIDE SEQUENCE [LARGE SCALE GENOMIC DNA]</scope>
    <source>
        <strain evidence="8 9">Zn</strain>
    </source>
</reference>
<dbReference type="InterPro" id="IPR008011">
    <property type="entry name" value="Complex1_LYR_dom"/>
</dbReference>
<dbReference type="HOGENOM" id="CLU_151409_0_0_1"/>
<sequence length="104" mass="12238">MHLLRPWAFQLTRGYTPAGKPPSRLGKTVSLDHFIQRGKVLSLWRTIVRGCRKIPDVRTRTETLNFARDEFKRNKNIDDLTQIRYLVSTGKTQWENMERLIQGL</sequence>
<gene>
    <name evidence="8" type="ORF">OIDMADRAFT_130618</name>
</gene>
<name>A0A0C3GMZ5_OIDMZ</name>
<evidence type="ECO:0000313" key="9">
    <source>
        <dbReference type="Proteomes" id="UP000054321"/>
    </source>
</evidence>
<dbReference type="InterPro" id="IPR045293">
    <property type="entry name" value="Complex1_LYR_LYRM2"/>
</dbReference>